<reference evidence="3 4" key="1">
    <citation type="submission" date="2024-06" db="EMBL/GenBank/DDBJ databases">
        <title>A chromosome-level genome assembly of beet webworm, Loxostege sticticalis.</title>
        <authorList>
            <person name="Zhang Y."/>
        </authorList>
    </citation>
    <scope>NUCLEOTIDE SEQUENCE [LARGE SCALE GENOMIC DNA]</scope>
    <source>
        <strain evidence="3">AQ028</strain>
        <tissue evidence="3">Male pupae</tissue>
    </source>
</reference>
<name>A0ABD0SHE9_LOXSC</name>
<proteinExistence type="predicted"/>
<protein>
    <recommendedName>
        <fullName evidence="2">FP protein C-terminal domain-containing protein</fullName>
    </recommendedName>
</protein>
<sequence length="339" mass="38852">MPSTRSTNKLCSGCQTHISDQNYIVCTYENCKKKYFTSTWICPECKCKNKKGGDNSAASASSRHTSENETLHSKVDTGHRAPKYVPAENLNDIQVLTSEIRLFREEMSALKLQLTNGVSAISHCNERLDDITYQLTQSDSKIKYLEDRNLDHENAILMLQEQLNYQAQLQLRNEIEIVGIPEHSNENLCQIVLTTASKIGVSLSESDLDGVARPGRRSPKTTGDRKQPPRPVVVRFTRKLKRDEFIKAAKMRRNLNSKDIDPNDSESKIYVNDRLTRENRQLFRDARTRAKQLDYKHCWTNGGIIFVRKREGSGPIQIRSHSDLDRYLADHSSTHRQEE</sequence>
<feature type="domain" description="FP protein C-terminal" evidence="2">
    <location>
        <begin position="276"/>
        <end position="327"/>
    </location>
</feature>
<evidence type="ECO:0000256" key="1">
    <source>
        <dbReference type="SAM" id="MobiDB-lite"/>
    </source>
</evidence>
<dbReference type="Proteomes" id="UP001549921">
    <property type="component" value="Unassembled WGS sequence"/>
</dbReference>
<dbReference type="Gene3D" id="3.30.70.1820">
    <property type="entry name" value="L1 transposable element, RRM domain"/>
    <property type="match status" value="1"/>
</dbReference>
<feature type="region of interest" description="Disordered" evidence="1">
    <location>
        <begin position="56"/>
        <end position="79"/>
    </location>
</feature>
<dbReference type="AlphaFoldDB" id="A0ABD0SHE9"/>
<feature type="region of interest" description="Disordered" evidence="1">
    <location>
        <begin position="208"/>
        <end position="230"/>
    </location>
</feature>
<dbReference type="Pfam" id="PF25298">
    <property type="entry name" value="Baculo_FP_2nd"/>
    <property type="match status" value="1"/>
</dbReference>
<dbReference type="InterPro" id="IPR057251">
    <property type="entry name" value="FP_C"/>
</dbReference>
<organism evidence="3 4">
    <name type="scientific">Loxostege sticticalis</name>
    <name type="common">Beet webworm moth</name>
    <dbReference type="NCBI Taxonomy" id="481309"/>
    <lineage>
        <taxon>Eukaryota</taxon>
        <taxon>Metazoa</taxon>
        <taxon>Ecdysozoa</taxon>
        <taxon>Arthropoda</taxon>
        <taxon>Hexapoda</taxon>
        <taxon>Insecta</taxon>
        <taxon>Pterygota</taxon>
        <taxon>Neoptera</taxon>
        <taxon>Endopterygota</taxon>
        <taxon>Lepidoptera</taxon>
        <taxon>Glossata</taxon>
        <taxon>Ditrysia</taxon>
        <taxon>Pyraloidea</taxon>
        <taxon>Crambidae</taxon>
        <taxon>Pyraustinae</taxon>
        <taxon>Loxostege</taxon>
    </lineage>
</organism>
<evidence type="ECO:0000259" key="2">
    <source>
        <dbReference type="Pfam" id="PF25298"/>
    </source>
</evidence>
<accession>A0ABD0SHE9</accession>
<gene>
    <name evidence="3" type="ORF">ABMA28_008245</name>
</gene>
<evidence type="ECO:0000313" key="4">
    <source>
        <dbReference type="Proteomes" id="UP001549921"/>
    </source>
</evidence>
<dbReference type="EMBL" id="JBEDNZ010000021">
    <property type="protein sequence ID" value="KAL0818946.1"/>
    <property type="molecule type" value="Genomic_DNA"/>
</dbReference>
<evidence type="ECO:0000313" key="3">
    <source>
        <dbReference type="EMBL" id="KAL0818946.1"/>
    </source>
</evidence>
<feature type="compositionally biased region" description="Basic and acidic residues" evidence="1">
    <location>
        <begin position="64"/>
        <end position="79"/>
    </location>
</feature>
<comment type="caution">
    <text evidence="3">The sequence shown here is derived from an EMBL/GenBank/DDBJ whole genome shotgun (WGS) entry which is preliminary data.</text>
</comment>